<keyword evidence="2" id="KW-1185">Reference proteome</keyword>
<dbReference type="EMBL" id="MDYQ01000006">
    <property type="protein sequence ID" value="PRP88995.1"/>
    <property type="molecule type" value="Genomic_DNA"/>
</dbReference>
<name>A0A2P6NYG4_9EUKA</name>
<proteinExistence type="predicted"/>
<gene>
    <name evidence="1" type="ORF">PROFUN_02273</name>
</gene>
<sequence length="63" mass="6918">MTSSDFSRGARTSADPAKIADQSPLRCYGKYFKGGCVQLRDLPGCTLIGLERIHPVEIRAEMC</sequence>
<dbReference type="InParanoid" id="A0A2P6NYG4"/>
<comment type="caution">
    <text evidence="1">The sequence shown here is derived from an EMBL/GenBank/DDBJ whole genome shotgun (WGS) entry which is preliminary data.</text>
</comment>
<dbReference type="AlphaFoldDB" id="A0A2P6NYG4"/>
<dbReference type="Proteomes" id="UP000241769">
    <property type="component" value="Unassembled WGS sequence"/>
</dbReference>
<reference evidence="1 2" key="1">
    <citation type="journal article" date="2018" name="Genome Biol. Evol.">
        <title>Multiple Roots of Fruiting Body Formation in Amoebozoa.</title>
        <authorList>
            <person name="Hillmann F."/>
            <person name="Forbes G."/>
            <person name="Novohradska S."/>
            <person name="Ferling I."/>
            <person name="Riege K."/>
            <person name="Groth M."/>
            <person name="Westermann M."/>
            <person name="Marz M."/>
            <person name="Spaller T."/>
            <person name="Winckler T."/>
            <person name="Schaap P."/>
            <person name="Glockner G."/>
        </authorList>
    </citation>
    <scope>NUCLEOTIDE SEQUENCE [LARGE SCALE GENOMIC DNA]</scope>
    <source>
        <strain evidence="1 2">Jena</strain>
    </source>
</reference>
<evidence type="ECO:0000313" key="2">
    <source>
        <dbReference type="Proteomes" id="UP000241769"/>
    </source>
</evidence>
<organism evidence="1 2">
    <name type="scientific">Planoprotostelium fungivorum</name>
    <dbReference type="NCBI Taxonomy" id="1890364"/>
    <lineage>
        <taxon>Eukaryota</taxon>
        <taxon>Amoebozoa</taxon>
        <taxon>Evosea</taxon>
        <taxon>Variosea</taxon>
        <taxon>Cavosteliida</taxon>
        <taxon>Cavosteliaceae</taxon>
        <taxon>Planoprotostelium</taxon>
    </lineage>
</organism>
<accession>A0A2P6NYG4</accession>
<protein>
    <submittedName>
        <fullName evidence="1">Uncharacterized protein</fullName>
    </submittedName>
</protein>
<evidence type="ECO:0000313" key="1">
    <source>
        <dbReference type="EMBL" id="PRP88995.1"/>
    </source>
</evidence>